<proteinExistence type="predicted"/>
<evidence type="ECO:0008006" key="3">
    <source>
        <dbReference type="Google" id="ProtNLM"/>
    </source>
</evidence>
<sequence>MLPPTDDRDHPLARRFDAFVRDPAFPCVGAKSALAKGQIRIVVGRDMRSAWDDLRIYPNLLDLAWTYAREPSLFHSLAVVFEEDSGLDEEGFERCLWERLESLTRKDDFHGQIADPRVSADPGDPHFSLSFGGEAFFVVGLHPRASRPARRFERPALVFNLHDQFEQLRASGVYDKMRSTILARDVALAGDINPMLARHGTMSEARQYSGRAVGSDWVCPFAGRSGAPAPRNVLAGRGD</sequence>
<gene>
    <name evidence="1" type="ORF">AN936_05505</name>
</gene>
<accession>A0A0N9U8Z1</accession>
<dbReference type="KEGG" id="smag:AN936_05505"/>
<evidence type="ECO:0000313" key="1">
    <source>
        <dbReference type="EMBL" id="ALH79838.1"/>
    </source>
</evidence>
<dbReference type="EMBL" id="CP012700">
    <property type="protein sequence ID" value="ALH79838.1"/>
    <property type="molecule type" value="Genomic_DNA"/>
</dbReference>
<dbReference type="NCBIfam" id="NF041366">
    <property type="entry name" value="GntA_guanitoxin"/>
    <property type="match status" value="1"/>
</dbReference>
<dbReference type="RefSeq" id="WP_054587245.1">
    <property type="nucleotide sequence ID" value="NZ_CP012700.1"/>
</dbReference>
<protein>
    <recommendedName>
        <fullName evidence="3">YqcI/YcgG family protein</fullName>
    </recommendedName>
</protein>
<dbReference type="PANTHER" id="PTHR40045">
    <property type="entry name" value="YCGG FAMILY PROTEIN"/>
    <property type="match status" value="1"/>
</dbReference>
<name>A0A0N9U8Z1_SPHMC</name>
<dbReference type="OrthoDB" id="283514at2"/>
<dbReference type="InterPro" id="IPR014988">
    <property type="entry name" value="Uncharacterised_YqcI/YcgG"/>
</dbReference>
<organism evidence="1 2">
    <name type="scientific">Sphingopyxis macrogoltabida</name>
    <name type="common">Sphingomonas macrogoltabidus</name>
    <dbReference type="NCBI Taxonomy" id="33050"/>
    <lineage>
        <taxon>Bacteria</taxon>
        <taxon>Pseudomonadati</taxon>
        <taxon>Pseudomonadota</taxon>
        <taxon>Alphaproteobacteria</taxon>
        <taxon>Sphingomonadales</taxon>
        <taxon>Sphingomonadaceae</taxon>
        <taxon>Sphingopyxis</taxon>
    </lineage>
</organism>
<dbReference type="AlphaFoldDB" id="A0A0N9U8Z1"/>
<dbReference type="Proteomes" id="UP000058074">
    <property type="component" value="Chromosome"/>
</dbReference>
<dbReference type="PANTHER" id="PTHR40045:SF1">
    <property type="entry name" value="YQCI_YCGG FAMILY PROTEIN"/>
    <property type="match status" value="1"/>
</dbReference>
<evidence type="ECO:0000313" key="2">
    <source>
        <dbReference type="Proteomes" id="UP000058074"/>
    </source>
</evidence>
<dbReference type="PATRIC" id="fig|33050.5.peg.1146"/>
<reference evidence="1 2" key="1">
    <citation type="journal article" date="2015" name="Genome Announc.">
        <title>Complete Genome Sequence of Polypropylene Glycol- and Polyethylene Glycol-Degrading Sphingopyxis macrogoltabida Strain EY-1.</title>
        <authorList>
            <person name="Ohtsubo Y."/>
            <person name="Nagata Y."/>
            <person name="Numata M."/>
            <person name="Tsuchikane K."/>
            <person name="Hosoyama A."/>
            <person name="Yamazoe A."/>
            <person name="Tsuda M."/>
            <person name="Fujita N."/>
            <person name="Kawai F."/>
        </authorList>
    </citation>
    <scope>NUCLEOTIDE SEQUENCE [LARGE SCALE GENOMIC DNA]</scope>
    <source>
        <strain evidence="1 2">EY-1</strain>
    </source>
</reference>
<dbReference type="Pfam" id="PF08892">
    <property type="entry name" value="YqcI_YcgG"/>
    <property type="match status" value="1"/>
</dbReference>